<keyword evidence="7" id="KW-0805">Transcription regulation</keyword>
<dbReference type="STRING" id="1149755.A0A2J6RJN7"/>
<evidence type="ECO:0000256" key="7">
    <source>
        <dbReference type="ARBA" id="ARBA00023015"/>
    </source>
</evidence>
<feature type="region of interest" description="Disordered" evidence="11">
    <location>
        <begin position="94"/>
        <end position="137"/>
    </location>
</feature>
<dbReference type="PIRSF" id="PIRSF037919">
    <property type="entry name" value="HDAC_II_yeast"/>
    <property type="match status" value="1"/>
</dbReference>
<keyword evidence="4" id="KW-0678">Repressor</keyword>
<gene>
    <name evidence="14" type="ORF">L207DRAFT_43164</name>
</gene>
<dbReference type="SUPFAM" id="SSF52768">
    <property type="entry name" value="Arginase/deacetylase"/>
    <property type="match status" value="1"/>
</dbReference>
<dbReference type="InterPro" id="IPR037138">
    <property type="entry name" value="His_deacetylse_dom_sf"/>
</dbReference>
<keyword evidence="5" id="KW-0378">Hydrolase</keyword>
<dbReference type="PRINTS" id="PR01270">
    <property type="entry name" value="HDASUPER"/>
</dbReference>
<dbReference type="EMBL" id="KZ613947">
    <property type="protein sequence ID" value="PMD38744.1"/>
    <property type="molecule type" value="Genomic_DNA"/>
</dbReference>
<evidence type="ECO:0000313" key="15">
    <source>
        <dbReference type="Proteomes" id="UP000235786"/>
    </source>
</evidence>
<dbReference type="FunFam" id="3.40.800.20:FF:000005">
    <property type="entry name" value="histone deacetylase 6"/>
    <property type="match status" value="1"/>
</dbReference>
<comment type="catalytic activity">
    <reaction evidence="10">
        <text>N(6)-acetyl-L-lysyl-[histone] + H2O = L-lysyl-[histone] + acetate</text>
        <dbReference type="Rhea" id="RHEA:58196"/>
        <dbReference type="Rhea" id="RHEA-COMP:9845"/>
        <dbReference type="Rhea" id="RHEA-COMP:11338"/>
        <dbReference type="ChEBI" id="CHEBI:15377"/>
        <dbReference type="ChEBI" id="CHEBI:29969"/>
        <dbReference type="ChEBI" id="CHEBI:30089"/>
        <dbReference type="ChEBI" id="CHEBI:61930"/>
        <dbReference type="EC" id="3.5.1.98"/>
    </reaction>
</comment>
<keyword evidence="9" id="KW-0539">Nucleus</keyword>
<reference evidence="14 15" key="1">
    <citation type="submission" date="2016-04" db="EMBL/GenBank/DDBJ databases">
        <title>A degradative enzymes factory behind the ericoid mycorrhizal symbiosis.</title>
        <authorList>
            <consortium name="DOE Joint Genome Institute"/>
            <person name="Martino E."/>
            <person name="Morin E."/>
            <person name="Grelet G."/>
            <person name="Kuo A."/>
            <person name="Kohler A."/>
            <person name="Daghino S."/>
            <person name="Barry K."/>
            <person name="Choi C."/>
            <person name="Cichocki N."/>
            <person name="Clum A."/>
            <person name="Copeland A."/>
            <person name="Hainaut M."/>
            <person name="Haridas S."/>
            <person name="Labutti K."/>
            <person name="Lindquist E."/>
            <person name="Lipzen A."/>
            <person name="Khouja H.-R."/>
            <person name="Murat C."/>
            <person name="Ohm R."/>
            <person name="Olson A."/>
            <person name="Spatafora J."/>
            <person name="Veneault-Fourrey C."/>
            <person name="Henrissat B."/>
            <person name="Grigoriev I."/>
            <person name="Martin F."/>
            <person name="Perotto S."/>
        </authorList>
    </citation>
    <scope>NUCLEOTIDE SEQUENCE [LARGE SCALE GENOMIC DNA]</scope>
    <source>
        <strain evidence="14 15">F</strain>
    </source>
</reference>
<protein>
    <recommendedName>
        <fullName evidence="3">histone deacetylase</fullName>
        <ecNumber evidence="3">3.5.1.98</ecNumber>
    </recommendedName>
</protein>
<feature type="compositionally biased region" description="Acidic residues" evidence="11">
    <location>
        <begin position="822"/>
        <end position="834"/>
    </location>
</feature>
<evidence type="ECO:0000256" key="11">
    <source>
        <dbReference type="SAM" id="MobiDB-lite"/>
    </source>
</evidence>
<evidence type="ECO:0000256" key="10">
    <source>
        <dbReference type="ARBA" id="ARBA00048287"/>
    </source>
</evidence>
<evidence type="ECO:0000256" key="5">
    <source>
        <dbReference type="ARBA" id="ARBA00022801"/>
    </source>
</evidence>
<organism evidence="14 15">
    <name type="scientific">Hyaloscypha variabilis (strain UAMH 11265 / GT02V1 / F)</name>
    <name type="common">Meliniomyces variabilis</name>
    <dbReference type="NCBI Taxonomy" id="1149755"/>
    <lineage>
        <taxon>Eukaryota</taxon>
        <taxon>Fungi</taxon>
        <taxon>Dikarya</taxon>
        <taxon>Ascomycota</taxon>
        <taxon>Pezizomycotina</taxon>
        <taxon>Leotiomycetes</taxon>
        <taxon>Helotiales</taxon>
        <taxon>Hyaloscyphaceae</taxon>
        <taxon>Hyaloscypha</taxon>
        <taxon>Hyaloscypha variabilis</taxon>
    </lineage>
</organism>
<keyword evidence="8" id="KW-0804">Transcription</keyword>
<keyword evidence="6" id="KW-0156">Chromatin regulator</keyword>
<feature type="domain" description="Arb2-like" evidence="13">
    <location>
        <begin position="549"/>
        <end position="814"/>
    </location>
</feature>
<evidence type="ECO:0000256" key="8">
    <source>
        <dbReference type="ARBA" id="ARBA00023163"/>
    </source>
</evidence>
<dbReference type="PANTHER" id="PTHR10625:SF5">
    <property type="entry name" value="HISTONE DEACETYLASE"/>
    <property type="match status" value="1"/>
</dbReference>
<evidence type="ECO:0000256" key="3">
    <source>
        <dbReference type="ARBA" id="ARBA00012111"/>
    </source>
</evidence>
<evidence type="ECO:0000259" key="12">
    <source>
        <dbReference type="Pfam" id="PF00850"/>
    </source>
</evidence>
<evidence type="ECO:0000256" key="1">
    <source>
        <dbReference type="ARBA" id="ARBA00004123"/>
    </source>
</evidence>
<dbReference type="InterPro" id="IPR019154">
    <property type="entry name" value="Arb2-like_domain"/>
</dbReference>
<dbReference type="InterPro" id="IPR000286">
    <property type="entry name" value="HDACs"/>
</dbReference>
<dbReference type="Pfam" id="PF00850">
    <property type="entry name" value="Hist_deacetyl"/>
    <property type="match status" value="1"/>
</dbReference>
<dbReference type="GO" id="GO:0000118">
    <property type="term" value="C:histone deacetylase complex"/>
    <property type="evidence" value="ECO:0007669"/>
    <property type="project" value="TreeGrafter"/>
</dbReference>
<dbReference type="GO" id="GO:0040029">
    <property type="term" value="P:epigenetic regulation of gene expression"/>
    <property type="evidence" value="ECO:0007669"/>
    <property type="project" value="TreeGrafter"/>
</dbReference>
<comment type="subcellular location">
    <subcellularLocation>
        <location evidence="1">Nucleus</location>
    </subcellularLocation>
</comment>
<evidence type="ECO:0000256" key="2">
    <source>
        <dbReference type="ARBA" id="ARBA00007738"/>
    </source>
</evidence>
<dbReference type="InterPro" id="IPR023696">
    <property type="entry name" value="Ureohydrolase_dom_sf"/>
</dbReference>
<feature type="domain" description="Histone deacetylase" evidence="12">
    <location>
        <begin position="172"/>
        <end position="497"/>
    </location>
</feature>
<dbReference type="Pfam" id="PF09757">
    <property type="entry name" value="Arb2-like"/>
    <property type="match status" value="1"/>
</dbReference>
<dbReference type="PANTHER" id="PTHR10625">
    <property type="entry name" value="HISTONE DEACETYLASE HDAC1-RELATED"/>
    <property type="match status" value="1"/>
</dbReference>
<comment type="similarity">
    <text evidence="2">Belongs to the histone deacetylase family. HD type 2 subfamily.</text>
</comment>
<evidence type="ECO:0000259" key="13">
    <source>
        <dbReference type="Pfam" id="PF09757"/>
    </source>
</evidence>
<proteinExistence type="inferred from homology"/>
<dbReference type="ESTHER" id="9helo-a0a2j6rjn7">
    <property type="family name" value="Arb2_domain"/>
</dbReference>
<dbReference type="EC" id="3.5.1.98" evidence="3"/>
<keyword evidence="15" id="KW-1185">Reference proteome</keyword>
<dbReference type="InterPro" id="IPR023801">
    <property type="entry name" value="His_deacetylse_dom"/>
</dbReference>
<accession>A0A2J6RJN7</accession>
<name>A0A2J6RJN7_HYAVF</name>
<dbReference type="AlphaFoldDB" id="A0A2J6RJN7"/>
<dbReference type="Proteomes" id="UP000235786">
    <property type="component" value="Unassembled WGS sequence"/>
</dbReference>
<sequence>MTQISLRSTFGQLERLERLFALIQISTFPAFKPFFHRVSKRGCGHGHRTLGVASTGLSSTASFNSTPFCLSTVTTPYLPYFSEIIDTVMEGDDHEQLSNGHTQNGFMDPRVLITPEDDPSDSTQPTSQDDSQHSSDMTKAVIGRKHFLPTGCCYDDRMKLHANADFSASAHHPEDPRRIEAIMQEFKDAGLIFSGPQAELNNLLKKSPNSWMWRIAARKATPAEICLVHTVSHYEWVKSLSTLNSAQLRQLTTDFDNGRKSLYVGNLTYEAALISAGGAIETCKNVVAGRVKNAIAVIRPPGHHAEENESLGFCIFNNVPIAASVCMQDYPELCRKILILDWDVHHGNGIQNMFYEEPNVLYISLHVYANGEFYPGQPEDPAIPDGGIQNVGRGLGRGRNVNIGWSEQGVGDGEYMAAFQKIVMPIAQEFNPDLVIVSAGFDAAAGDDLGGCWVTPACYSHMTHMLMSLANGKVAVCLEGGYNLRAISRSALAVAKTLMGEPPERMTIPPLNKDASNTLEQVKRQQAPYWNCMRIGVVDPEQLQPGTDRLDGVIRTAQKSILSDRYGMIPIYIQRNKLSRSFENQVLATPELHSSKKILLIIHDPVEVFAQPDPFDNQVLSHNAYINDTLRSYIDWAITNGFGVVDINIPKELSSPSETDSFEPKATEGALREMTKELLCYLWDNYFEINPSSSITLMGVGDAYLGIKELLISRDVKHKIPCILSFVSGSLRPVKSDMDPYLSTWYKSNSLIYVSPDHACWSDDDSARKVKKQRFGNVLMADIEVGQGPDNVGRMLKRYEEESATFISQKVEDWERERGDMDPDETEDEADGEAEAGAQSLADQGFGMQGVVQSFRVPVA</sequence>
<evidence type="ECO:0000313" key="14">
    <source>
        <dbReference type="EMBL" id="PMD38744.1"/>
    </source>
</evidence>
<dbReference type="GO" id="GO:0141221">
    <property type="term" value="F:histone deacetylase activity, hydrolytic mechanism"/>
    <property type="evidence" value="ECO:0007669"/>
    <property type="project" value="UniProtKB-EC"/>
</dbReference>
<evidence type="ECO:0000256" key="6">
    <source>
        <dbReference type="ARBA" id="ARBA00022853"/>
    </source>
</evidence>
<dbReference type="OrthoDB" id="424012at2759"/>
<evidence type="ECO:0000256" key="4">
    <source>
        <dbReference type="ARBA" id="ARBA00022491"/>
    </source>
</evidence>
<dbReference type="Gene3D" id="3.40.800.20">
    <property type="entry name" value="Histone deacetylase domain"/>
    <property type="match status" value="1"/>
</dbReference>
<feature type="region of interest" description="Disordered" evidence="11">
    <location>
        <begin position="813"/>
        <end position="845"/>
    </location>
</feature>
<evidence type="ECO:0000256" key="9">
    <source>
        <dbReference type="ARBA" id="ARBA00023242"/>
    </source>
</evidence>
<dbReference type="InterPro" id="IPR017321">
    <property type="entry name" value="Hist_deAcase_II_yeast"/>
</dbReference>